<sequence length="1191" mass="132504">MKKPHFLFKFIISIISLFLFAGISNDANAEVISQQLVKDTVTATLSNNQSLFLPPLSLTANLKVNRVTINAENTNLINTWYFDVLYSCFLHPSNGFLFFSDAGKSRSVSTPTPTNISAANLNLEASQTLNGLMFAGQNCNQEQVYFQIIVRNIANDAKIKFYGNGSQIYNVMEDTPPETPNIDMFQVITSDPVIILGECDYQGQVTYVQWSLKSESSELLNRQSICNSDETWRTQEIFNLWNGDFIFEARNDTSTISQAISNFSVNIPNNINNPPATFSGSFYSQPIKMLKTRLLNNNEAFDITTIPLNQIFSINNIFINADNTNAVNNWYFDIIGSCFISPSNGFLSFVDIVSGNHFSSFITPSPVDIGYNQIDFDISSRLNCNQENLVVRGIVRNVSGGQINLYGNGISNYFVLNDFGPNLVDLNQFKSDGVTEAEEGGNVLGTAMTFKANISSSANNQVKLQVELRRTDEFEGEFLNTPTQESVFVDSGMEATANVFDLANGAYHWQARAIDSQGNASAWQEFGEVGNIDFIIKPNPLIIIPGIVGSFWRKTGPNSQEWELVLDPILHTYDDLVAALDNNGYDLDGVNQNLFPFAYDWRETNEVTAQKLANEIERIKSLCECDKVDIIAHSMGGLVARYYIESSLYQDDVDKFIILGTPHIGAPGAYLTWEAGEASPLNFINEKITELVIKATAHFEGFHGEYGTFNYIRNKVLSVPQILPIYDYLRLTPEGILSQYPINYPENIFLENLNSPENLIILNESDVKIYNFAGNSFFDDTIEEIRIVNDLSKLPLWEHGYPENFDNFFGDHGLELGIGDGSVPILSAQALNLSNVEEILINSDHQGLPTNAFDEAFYILTGKTINPIQPQSRVERMLSFMLFSPVDMQIIDPSGRRIGKDFITEQEVNEIPLAYYTGFENSEIEFLTISNPLDGEYQIKTQGTNNGSYEIEIMYFDDASSLTRNFNANTSSEVIEGLRVSLNAEDLELSEIEPEDIAPPVISSTAIIPEYYLNSTPLQFDYSAQDEGVGLFSVSATLDGQTFESGEILTFTSPGTYTIVITAKDLVNNIFTKTISFDVIYNFGGFLNPIRSGGNYNLGRTLPISFQLFDASGQFMPDVIARLTAAKIENGVIGNDIIPMSSSGSDTGNLFRVEGNHYVYNLATSSLGGGTWQLKVTLDDARVYTVIISLY</sequence>
<dbReference type="NCBIfam" id="NF038114">
    <property type="entry name" value="rightmost"/>
    <property type="match status" value="1"/>
</dbReference>
<evidence type="ECO:0000313" key="3">
    <source>
        <dbReference type="Proteomes" id="UP000176951"/>
    </source>
</evidence>
<evidence type="ECO:0000256" key="1">
    <source>
        <dbReference type="SAM" id="SignalP"/>
    </source>
</evidence>
<comment type="caution">
    <text evidence="2">The sequence shown here is derived from an EMBL/GenBank/DDBJ whole genome shotgun (WGS) entry which is preliminary data.</text>
</comment>
<dbReference type="Proteomes" id="UP000176951">
    <property type="component" value="Unassembled WGS sequence"/>
</dbReference>
<dbReference type="GO" id="GO:0006629">
    <property type="term" value="P:lipid metabolic process"/>
    <property type="evidence" value="ECO:0007669"/>
    <property type="project" value="InterPro"/>
</dbReference>
<protein>
    <recommendedName>
        <fullName evidence="4">PKD domain-containing protein</fullName>
    </recommendedName>
</protein>
<evidence type="ECO:0008006" key="4">
    <source>
        <dbReference type="Google" id="ProtNLM"/>
    </source>
</evidence>
<organism evidence="2 3">
    <name type="scientific">Candidatus Terrybacteria bacterium RIFCSPLOWO2_01_FULL_40_23</name>
    <dbReference type="NCBI Taxonomy" id="1802366"/>
    <lineage>
        <taxon>Bacteria</taxon>
        <taxon>Candidatus Terryibacteriota</taxon>
    </lineage>
</organism>
<dbReference type="EMBL" id="MHSW01000005">
    <property type="protein sequence ID" value="OHA52713.1"/>
    <property type="molecule type" value="Genomic_DNA"/>
</dbReference>
<dbReference type="GO" id="GO:0008374">
    <property type="term" value="F:O-acyltransferase activity"/>
    <property type="evidence" value="ECO:0007669"/>
    <property type="project" value="InterPro"/>
</dbReference>
<accession>A0A1G2PWN5</accession>
<gene>
    <name evidence="2" type="ORF">A3A97_01050</name>
</gene>
<dbReference type="InterPro" id="IPR003386">
    <property type="entry name" value="LACT/PDAT_acylTrfase"/>
</dbReference>
<dbReference type="PANTHER" id="PTHR11440">
    <property type="entry name" value="LECITHIN-CHOLESTEROL ACYLTRANSFERASE-RELATED"/>
    <property type="match status" value="1"/>
</dbReference>
<dbReference type="SUPFAM" id="SSF53474">
    <property type="entry name" value="alpha/beta-Hydrolases"/>
    <property type="match status" value="1"/>
</dbReference>
<reference evidence="2 3" key="1">
    <citation type="journal article" date="2016" name="Nat. Commun.">
        <title>Thousands of microbial genomes shed light on interconnected biogeochemical processes in an aquifer system.</title>
        <authorList>
            <person name="Anantharaman K."/>
            <person name="Brown C.T."/>
            <person name="Hug L.A."/>
            <person name="Sharon I."/>
            <person name="Castelle C.J."/>
            <person name="Probst A.J."/>
            <person name="Thomas B.C."/>
            <person name="Singh A."/>
            <person name="Wilkins M.J."/>
            <person name="Karaoz U."/>
            <person name="Brodie E.L."/>
            <person name="Williams K.H."/>
            <person name="Hubbard S.S."/>
            <person name="Banfield J.F."/>
        </authorList>
    </citation>
    <scope>NUCLEOTIDE SEQUENCE [LARGE SCALE GENOMIC DNA]</scope>
</reference>
<proteinExistence type="predicted"/>
<dbReference type="AlphaFoldDB" id="A0A1G2PWN5"/>
<dbReference type="Pfam" id="PF02450">
    <property type="entry name" value="LCAT"/>
    <property type="match status" value="1"/>
</dbReference>
<dbReference type="InterPro" id="IPR029058">
    <property type="entry name" value="AB_hydrolase_fold"/>
</dbReference>
<keyword evidence="1" id="KW-0732">Signal</keyword>
<evidence type="ECO:0000313" key="2">
    <source>
        <dbReference type="EMBL" id="OHA52713.1"/>
    </source>
</evidence>
<feature type="chain" id="PRO_5009583954" description="PKD domain-containing protein" evidence="1">
    <location>
        <begin position="30"/>
        <end position="1191"/>
    </location>
</feature>
<dbReference type="Gene3D" id="3.40.50.1820">
    <property type="entry name" value="alpha/beta hydrolase"/>
    <property type="match status" value="1"/>
</dbReference>
<name>A0A1G2PWN5_9BACT</name>
<feature type="signal peptide" evidence="1">
    <location>
        <begin position="1"/>
        <end position="29"/>
    </location>
</feature>